<comment type="caution">
    <text evidence="8">The sequence shown here is derived from an EMBL/GenBank/DDBJ whole genome shotgun (WGS) entry which is preliminary data.</text>
</comment>
<evidence type="ECO:0000256" key="7">
    <source>
        <dbReference type="SAM" id="Phobius"/>
    </source>
</evidence>
<dbReference type="InterPro" id="IPR019395">
    <property type="entry name" value="Transmembrane_161A/B"/>
</dbReference>
<comment type="similarity">
    <text evidence="2">Belongs to the TMEM161 family.</text>
</comment>
<dbReference type="AlphaFoldDB" id="A0A8S9XB04"/>
<evidence type="ECO:0000256" key="5">
    <source>
        <dbReference type="ARBA" id="ARBA00023136"/>
    </source>
</evidence>
<accession>A0A8S9XB04</accession>
<dbReference type="EMBL" id="WIXP02000008">
    <property type="protein sequence ID" value="KAF6206177.1"/>
    <property type="molecule type" value="Genomic_DNA"/>
</dbReference>
<evidence type="ECO:0000313" key="8">
    <source>
        <dbReference type="EMBL" id="KAF6206177.1"/>
    </source>
</evidence>
<dbReference type="PANTHER" id="PTHR13624:SF6">
    <property type="entry name" value="EMEI"/>
    <property type="match status" value="1"/>
</dbReference>
<proteinExistence type="inferred from homology"/>
<dbReference type="Pfam" id="PF10268">
    <property type="entry name" value="Tmemb_161AB"/>
    <property type="match status" value="1"/>
</dbReference>
<name>A0A8S9XB04_APOLU</name>
<gene>
    <name evidence="8" type="ORF">GE061_017403</name>
</gene>
<evidence type="ECO:0000256" key="1">
    <source>
        <dbReference type="ARBA" id="ARBA00004141"/>
    </source>
</evidence>
<dbReference type="GO" id="GO:0016020">
    <property type="term" value="C:membrane"/>
    <property type="evidence" value="ECO:0007669"/>
    <property type="project" value="UniProtKB-SubCell"/>
</dbReference>
<keyword evidence="9" id="KW-1185">Reference proteome</keyword>
<feature type="transmembrane region" description="Helical" evidence="7">
    <location>
        <begin position="111"/>
        <end position="132"/>
    </location>
</feature>
<feature type="transmembrane region" description="Helical" evidence="7">
    <location>
        <begin position="138"/>
        <end position="157"/>
    </location>
</feature>
<dbReference type="Proteomes" id="UP000466442">
    <property type="component" value="Unassembled WGS sequence"/>
</dbReference>
<keyword evidence="5 7" id="KW-0472">Membrane</keyword>
<evidence type="ECO:0000256" key="4">
    <source>
        <dbReference type="ARBA" id="ARBA00022989"/>
    </source>
</evidence>
<keyword evidence="6" id="KW-0325">Glycoprotein</keyword>
<protein>
    <submittedName>
        <fullName evidence="8">Uncharacterized protein</fullName>
    </submittedName>
</protein>
<dbReference type="OrthoDB" id="784140at2759"/>
<keyword evidence="4 7" id="KW-1133">Transmembrane helix</keyword>
<sequence>MALLGYQVVISLIMASVIQKIGKHYSFAKWMICNTGLVRYLYPTDSELRQLAGVPKEINKKKKDKRHHENGHISSSQVFHVPRNLNLELENAKVGILDVIHLRFFQDYQMLLDFALYSMIVYVLTEIFSYFMPLKDEINLSMVWCLLVILFSTYPLMNFGVTSPLMLW</sequence>
<keyword evidence="3 7" id="KW-0812">Transmembrane</keyword>
<dbReference type="PANTHER" id="PTHR13624">
    <property type="entry name" value="RE42071P"/>
    <property type="match status" value="1"/>
</dbReference>
<evidence type="ECO:0000313" key="9">
    <source>
        <dbReference type="Proteomes" id="UP000466442"/>
    </source>
</evidence>
<comment type="subcellular location">
    <subcellularLocation>
        <location evidence="1">Membrane</location>
        <topology evidence="1">Multi-pass membrane protein</topology>
    </subcellularLocation>
</comment>
<organism evidence="8 9">
    <name type="scientific">Apolygus lucorum</name>
    <name type="common">Small green plant bug</name>
    <name type="synonym">Lygocoris lucorum</name>
    <dbReference type="NCBI Taxonomy" id="248454"/>
    <lineage>
        <taxon>Eukaryota</taxon>
        <taxon>Metazoa</taxon>
        <taxon>Ecdysozoa</taxon>
        <taxon>Arthropoda</taxon>
        <taxon>Hexapoda</taxon>
        <taxon>Insecta</taxon>
        <taxon>Pterygota</taxon>
        <taxon>Neoptera</taxon>
        <taxon>Paraneoptera</taxon>
        <taxon>Hemiptera</taxon>
        <taxon>Heteroptera</taxon>
        <taxon>Panheteroptera</taxon>
        <taxon>Cimicomorpha</taxon>
        <taxon>Miridae</taxon>
        <taxon>Mirini</taxon>
        <taxon>Apolygus</taxon>
    </lineage>
</organism>
<evidence type="ECO:0000256" key="2">
    <source>
        <dbReference type="ARBA" id="ARBA00009706"/>
    </source>
</evidence>
<evidence type="ECO:0000256" key="3">
    <source>
        <dbReference type="ARBA" id="ARBA00022692"/>
    </source>
</evidence>
<reference evidence="8" key="1">
    <citation type="journal article" date="2021" name="Mol. Ecol. Resour.">
        <title>Apolygus lucorum genome provides insights into omnivorousness and mesophyll feeding.</title>
        <authorList>
            <person name="Liu Y."/>
            <person name="Liu H."/>
            <person name="Wang H."/>
            <person name="Huang T."/>
            <person name="Liu B."/>
            <person name="Yang B."/>
            <person name="Yin L."/>
            <person name="Li B."/>
            <person name="Zhang Y."/>
            <person name="Zhang S."/>
            <person name="Jiang F."/>
            <person name="Zhang X."/>
            <person name="Ren Y."/>
            <person name="Wang B."/>
            <person name="Wang S."/>
            <person name="Lu Y."/>
            <person name="Wu K."/>
            <person name="Fan W."/>
            <person name="Wang G."/>
        </authorList>
    </citation>
    <scope>NUCLEOTIDE SEQUENCE</scope>
    <source>
        <strain evidence="8">12Hb</strain>
    </source>
</reference>
<evidence type="ECO:0000256" key="6">
    <source>
        <dbReference type="ARBA" id="ARBA00023180"/>
    </source>
</evidence>